<gene>
    <name evidence="3" type="ORF">HH308_08850</name>
</gene>
<proteinExistence type="predicted"/>
<name>A0A848KSS9_9ACTN</name>
<organism evidence="3 4">
    <name type="scientific">Gordonia asplenii</name>
    <dbReference type="NCBI Taxonomy" id="2725283"/>
    <lineage>
        <taxon>Bacteria</taxon>
        <taxon>Bacillati</taxon>
        <taxon>Actinomycetota</taxon>
        <taxon>Actinomycetes</taxon>
        <taxon>Mycobacteriales</taxon>
        <taxon>Gordoniaceae</taxon>
        <taxon>Gordonia</taxon>
    </lineage>
</organism>
<keyword evidence="3" id="KW-0255">Endonuclease</keyword>
<comment type="caution">
    <text evidence="3">The sequence shown here is derived from an EMBL/GenBank/DDBJ whole genome shotgun (WGS) entry which is preliminary data.</text>
</comment>
<accession>A0A848KSS9</accession>
<evidence type="ECO:0000313" key="3">
    <source>
        <dbReference type="EMBL" id="NMO01322.1"/>
    </source>
</evidence>
<dbReference type="Proteomes" id="UP000550729">
    <property type="component" value="Unassembled WGS sequence"/>
</dbReference>
<dbReference type="RefSeq" id="WP_170193822.1">
    <property type="nucleotide sequence ID" value="NZ_JABBNB010000007.1"/>
</dbReference>
<feature type="domain" description="GmrSD restriction endonucleases C-terminal" evidence="2">
    <location>
        <begin position="126"/>
        <end position="246"/>
    </location>
</feature>
<evidence type="ECO:0000313" key="4">
    <source>
        <dbReference type="Proteomes" id="UP000550729"/>
    </source>
</evidence>
<dbReference type="InterPro" id="IPR011089">
    <property type="entry name" value="GmrSD_C"/>
</dbReference>
<dbReference type="Pfam" id="PF07510">
    <property type="entry name" value="GmrSD_C"/>
    <property type="match status" value="1"/>
</dbReference>
<keyword evidence="4" id="KW-1185">Reference proteome</keyword>
<evidence type="ECO:0000256" key="1">
    <source>
        <dbReference type="SAM" id="Phobius"/>
    </source>
</evidence>
<keyword evidence="1" id="KW-1133">Transmembrane helix</keyword>
<feature type="transmembrane region" description="Helical" evidence="1">
    <location>
        <begin position="49"/>
        <end position="69"/>
    </location>
</feature>
<dbReference type="PANTHER" id="PTHR24094">
    <property type="entry name" value="SECRETED PROTEIN"/>
    <property type="match status" value="1"/>
</dbReference>
<dbReference type="EMBL" id="JABBNB010000007">
    <property type="protein sequence ID" value="NMO01322.1"/>
    <property type="molecule type" value="Genomic_DNA"/>
</dbReference>
<protein>
    <submittedName>
        <fullName evidence="3">HNH endonuclease</fullName>
    </submittedName>
</protein>
<evidence type="ECO:0000259" key="2">
    <source>
        <dbReference type="Pfam" id="PF07510"/>
    </source>
</evidence>
<dbReference type="GO" id="GO:0004519">
    <property type="term" value="F:endonuclease activity"/>
    <property type="evidence" value="ECO:0007669"/>
    <property type="project" value="UniProtKB-KW"/>
</dbReference>
<reference evidence="3 4" key="1">
    <citation type="submission" date="2020-04" db="EMBL/GenBank/DDBJ databases">
        <title>Gordonia sp. nov. TBRC 11910.</title>
        <authorList>
            <person name="Suriyachadkun C."/>
        </authorList>
    </citation>
    <scope>NUCLEOTIDE SEQUENCE [LARGE SCALE GENOMIC DNA]</scope>
    <source>
        <strain evidence="3 4">TBRC 11910</strain>
    </source>
</reference>
<dbReference type="AlphaFoldDB" id="A0A848KSS9"/>
<dbReference type="PANTHER" id="PTHR24094:SF15">
    <property type="entry name" value="AMP-DEPENDENT SYNTHETASE_LIGASE DOMAIN-CONTAINING PROTEIN-RELATED"/>
    <property type="match status" value="1"/>
</dbReference>
<keyword evidence="3" id="KW-0540">Nuclease</keyword>
<keyword evidence="1" id="KW-0472">Membrane</keyword>
<sequence length="270" mass="29634">MRLIPSGLDPSALDDAVPAIRRWLRRRARRRRWRIASARYPYRRLSMRAWLAVWAFVGSAIIVVGGLAVSSSHRSVSPVARNMLAQLAIVPVLAHRPPHRADYDRSAFGIAWTDDTGVADAGNGCDTRNDILRRDLTDVRTDATKGCARAVLSGELRSPYTGSFVAFRRGRNSSAVQIDHIVPLSYAWDMGASGWSASQRADLANDPANLVAVDGASNMDKSDQEPARWMPPAPGFHCQYATQFVTILIAYRLYLDAPSRDVLAASLSGC</sequence>
<keyword evidence="3" id="KW-0378">Hydrolase</keyword>
<keyword evidence="1" id="KW-0812">Transmembrane</keyword>